<comment type="caution">
    <text evidence="1">The sequence shown here is derived from an EMBL/GenBank/DDBJ whole genome shotgun (WGS) entry which is preliminary data.</text>
</comment>
<reference evidence="1 2" key="1">
    <citation type="journal article" date="2024" name="Ann. Entomol. Soc. Am.">
        <title>Genomic analyses of the southern and eastern yellowjacket wasps (Hymenoptera: Vespidae) reveal evolutionary signatures of social life.</title>
        <authorList>
            <person name="Catto M.A."/>
            <person name="Caine P.B."/>
            <person name="Orr S.E."/>
            <person name="Hunt B.G."/>
            <person name="Goodisman M.A.D."/>
        </authorList>
    </citation>
    <scope>NUCLEOTIDE SEQUENCE [LARGE SCALE GENOMIC DNA]</scope>
    <source>
        <strain evidence="1">233</strain>
        <tissue evidence="1">Head and thorax</tissue>
    </source>
</reference>
<keyword evidence="2" id="KW-1185">Reference proteome</keyword>
<dbReference type="AlphaFoldDB" id="A0ABD2BGX8"/>
<proteinExistence type="predicted"/>
<gene>
    <name evidence="1" type="ORF">V1478_004705</name>
</gene>
<evidence type="ECO:0000313" key="2">
    <source>
        <dbReference type="Proteomes" id="UP001607302"/>
    </source>
</evidence>
<dbReference type="Proteomes" id="UP001607302">
    <property type="component" value="Unassembled WGS sequence"/>
</dbReference>
<sequence length="60" mass="7051">MFEYSTRGAIIKKVSETSVMAALIFDRDFANNLLFKSKEMIVRMPNDLIYNSFYKSVNEY</sequence>
<dbReference type="EMBL" id="JAUDFV010000102">
    <property type="protein sequence ID" value="KAL2732017.1"/>
    <property type="molecule type" value="Genomic_DNA"/>
</dbReference>
<accession>A0ABD2BGX8</accession>
<organism evidence="1 2">
    <name type="scientific">Vespula squamosa</name>
    <name type="common">Southern yellow jacket</name>
    <name type="synonym">Wasp</name>
    <dbReference type="NCBI Taxonomy" id="30214"/>
    <lineage>
        <taxon>Eukaryota</taxon>
        <taxon>Metazoa</taxon>
        <taxon>Ecdysozoa</taxon>
        <taxon>Arthropoda</taxon>
        <taxon>Hexapoda</taxon>
        <taxon>Insecta</taxon>
        <taxon>Pterygota</taxon>
        <taxon>Neoptera</taxon>
        <taxon>Endopterygota</taxon>
        <taxon>Hymenoptera</taxon>
        <taxon>Apocrita</taxon>
        <taxon>Aculeata</taxon>
        <taxon>Vespoidea</taxon>
        <taxon>Vespidae</taxon>
        <taxon>Vespinae</taxon>
        <taxon>Vespula</taxon>
    </lineage>
</organism>
<protein>
    <submittedName>
        <fullName evidence="1">Uncharacterized protein</fullName>
    </submittedName>
</protein>
<name>A0ABD2BGX8_VESSQ</name>
<evidence type="ECO:0000313" key="1">
    <source>
        <dbReference type="EMBL" id="KAL2732017.1"/>
    </source>
</evidence>